<dbReference type="PRINTS" id="PR00463">
    <property type="entry name" value="EP450I"/>
</dbReference>
<keyword evidence="5" id="KW-0560">Oxidoreductase</keyword>
<evidence type="ECO:0000256" key="5">
    <source>
        <dbReference type="ARBA" id="ARBA00023002"/>
    </source>
</evidence>
<dbReference type="GO" id="GO:0016705">
    <property type="term" value="F:oxidoreductase activity, acting on paired donors, with incorporation or reduction of molecular oxygen"/>
    <property type="evidence" value="ECO:0007669"/>
    <property type="project" value="InterPro"/>
</dbReference>
<dbReference type="CDD" id="cd11060">
    <property type="entry name" value="CYP57A1-like"/>
    <property type="match status" value="1"/>
</dbReference>
<keyword evidence="3 8" id="KW-0349">Heme</keyword>
<evidence type="ECO:0000256" key="2">
    <source>
        <dbReference type="ARBA" id="ARBA00010617"/>
    </source>
</evidence>
<dbReference type="OrthoDB" id="3934656at2759"/>
<evidence type="ECO:0000256" key="1">
    <source>
        <dbReference type="ARBA" id="ARBA00001971"/>
    </source>
</evidence>
<accession>A0A9W9CX45</accession>
<reference evidence="10" key="1">
    <citation type="submission" date="2022-10" db="EMBL/GenBank/DDBJ databases">
        <title>Tapping the CABI collections for fungal endophytes: first genome assemblies for Collariella, Neodidymelliopsis, Ascochyta clinopodiicola, Didymella pomorum, Didymosphaeria variabile, Neocosmospora piperis and Neocucurbitaria cava.</title>
        <authorList>
            <person name="Hill R."/>
        </authorList>
    </citation>
    <scope>NUCLEOTIDE SEQUENCE</scope>
    <source>
        <strain evidence="10">IMI 355082</strain>
    </source>
</reference>
<feature type="transmembrane region" description="Helical" evidence="9">
    <location>
        <begin position="44"/>
        <end position="63"/>
    </location>
</feature>
<dbReference type="PANTHER" id="PTHR24305:SF77">
    <property type="entry name" value="CYTOCHROME P450 MONOOXYGENASE"/>
    <property type="match status" value="1"/>
</dbReference>
<organism evidence="10 11">
    <name type="scientific">Gnomoniopsis smithogilvyi</name>
    <dbReference type="NCBI Taxonomy" id="1191159"/>
    <lineage>
        <taxon>Eukaryota</taxon>
        <taxon>Fungi</taxon>
        <taxon>Dikarya</taxon>
        <taxon>Ascomycota</taxon>
        <taxon>Pezizomycotina</taxon>
        <taxon>Sordariomycetes</taxon>
        <taxon>Sordariomycetidae</taxon>
        <taxon>Diaporthales</taxon>
        <taxon>Gnomoniaceae</taxon>
        <taxon>Gnomoniopsis</taxon>
    </lineage>
</organism>
<keyword evidence="4 8" id="KW-0479">Metal-binding</keyword>
<evidence type="ECO:0000256" key="7">
    <source>
        <dbReference type="ARBA" id="ARBA00023033"/>
    </source>
</evidence>
<keyword evidence="9" id="KW-0472">Membrane</keyword>
<evidence type="ECO:0000256" key="6">
    <source>
        <dbReference type="ARBA" id="ARBA00023004"/>
    </source>
</evidence>
<dbReference type="InterPro" id="IPR036396">
    <property type="entry name" value="Cyt_P450_sf"/>
</dbReference>
<dbReference type="Proteomes" id="UP001140453">
    <property type="component" value="Unassembled WGS sequence"/>
</dbReference>
<evidence type="ECO:0000313" key="10">
    <source>
        <dbReference type="EMBL" id="KAJ4390875.1"/>
    </source>
</evidence>
<keyword evidence="9" id="KW-0812">Transmembrane</keyword>
<keyword evidence="11" id="KW-1185">Reference proteome</keyword>
<dbReference type="Gene3D" id="1.10.630.10">
    <property type="entry name" value="Cytochrome P450"/>
    <property type="match status" value="1"/>
</dbReference>
<dbReference type="PRINTS" id="PR00385">
    <property type="entry name" value="P450"/>
</dbReference>
<evidence type="ECO:0000256" key="4">
    <source>
        <dbReference type="ARBA" id="ARBA00022723"/>
    </source>
</evidence>
<feature type="binding site" description="axial binding residue" evidence="8">
    <location>
        <position position="449"/>
    </location>
    <ligand>
        <name>heme</name>
        <dbReference type="ChEBI" id="CHEBI:30413"/>
    </ligand>
    <ligandPart>
        <name>Fe</name>
        <dbReference type="ChEBI" id="CHEBI:18248"/>
    </ligandPart>
</feature>
<evidence type="ECO:0000256" key="9">
    <source>
        <dbReference type="SAM" id="Phobius"/>
    </source>
</evidence>
<dbReference type="InterPro" id="IPR001128">
    <property type="entry name" value="Cyt_P450"/>
</dbReference>
<comment type="cofactor">
    <cofactor evidence="1 8">
        <name>heme</name>
        <dbReference type="ChEBI" id="CHEBI:30413"/>
    </cofactor>
</comment>
<evidence type="ECO:0000313" key="11">
    <source>
        <dbReference type="Proteomes" id="UP001140453"/>
    </source>
</evidence>
<comment type="similarity">
    <text evidence="2">Belongs to the cytochrome P450 family.</text>
</comment>
<gene>
    <name evidence="10" type="ORF">N0V93_004474</name>
</gene>
<keyword evidence="6 8" id="KW-0408">Iron</keyword>
<proteinExistence type="inferred from homology"/>
<protein>
    <recommendedName>
        <fullName evidence="12">Cytochrome P450</fullName>
    </recommendedName>
</protein>
<feature type="transmembrane region" description="Helical" evidence="9">
    <location>
        <begin position="12"/>
        <end position="32"/>
    </location>
</feature>
<dbReference type="SUPFAM" id="SSF48264">
    <property type="entry name" value="Cytochrome P450"/>
    <property type="match status" value="1"/>
</dbReference>
<comment type="caution">
    <text evidence="10">The sequence shown here is derived from an EMBL/GenBank/DDBJ whole genome shotgun (WGS) entry which is preliminary data.</text>
</comment>
<dbReference type="EMBL" id="JAPEVB010000003">
    <property type="protein sequence ID" value="KAJ4390875.1"/>
    <property type="molecule type" value="Genomic_DNA"/>
</dbReference>
<dbReference type="AlphaFoldDB" id="A0A9W9CX45"/>
<evidence type="ECO:0000256" key="3">
    <source>
        <dbReference type="ARBA" id="ARBA00022617"/>
    </source>
</evidence>
<dbReference type="InterPro" id="IPR050121">
    <property type="entry name" value="Cytochrome_P450_monoxygenase"/>
</dbReference>
<sequence>MAHLAWSGTSALWGLVGFLFAYFTTTTLYSWYRLRKVPGPRLASFSYLWVLSATTSGRLAWIYEDLPAKYGHLVRVGPNLLLTDDLAQLRKMSAARSPYGKDGDYKATIRHPDHHNMLSTTDLGEHDDIKSRLAGPYGGRETLAMEPIVDEILQSLIRHIRVHASTADKTTDSVPIDFSTVVNYFTEDVITRIAFGREFGCLESNSDVHGLLAAMNAAMKAYTIPISIPWLRDLVSGDTFMKYFGPKMTDKSGVGTMMRIARDAVIERYQPGAPDEKDLLGAFIRSGLEPGPCMSEVMIAMIAGNDTTAAAIRMTMLCLMTNPRVYSKFKSVVQEAVQNGTASNPIRFEEAKKMPYVQAVIYEGLRMRPPGPVMFGKVVPPQGDIIDGKFIPGGTVIAGATAPMMRAHCYWGSDSDIFRPERFLEVDDQQRAALERIVEMSFGYGRLKCAGQSVAFMELNKVFFEVISPYTLLLSLLLKSGQLFRHFDFQVVNPVKPWVGDFYTTWRDRDFFVHVTE</sequence>
<name>A0A9W9CX45_9PEZI</name>
<keyword evidence="9" id="KW-1133">Transmembrane helix</keyword>
<dbReference type="InterPro" id="IPR002401">
    <property type="entry name" value="Cyt_P450_E_grp-I"/>
</dbReference>
<dbReference type="GO" id="GO:0005506">
    <property type="term" value="F:iron ion binding"/>
    <property type="evidence" value="ECO:0007669"/>
    <property type="project" value="InterPro"/>
</dbReference>
<dbReference type="PANTHER" id="PTHR24305">
    <property type="entry name" value="CYTOCHROME P450"/>
    <property type="match status" value="1"/>
</dbReference>
<dbReference type="GO" id="GO:0004497">
    <property type="term" value="F:monooxygenase activity"/>
    <property type="evidence" value="ECO:0007669"/>
    <property type="project" value="UniProtKB-KW"/>
</dbReference>
<dbReference type="GO" id="GO:0020037">
    <property type="term" value="F:heme binding"/>
    <property type="evidence" value="ECO:0007669"/>
    <property type="project" value="InterPro"/>
</dbReference>
<evidence type="ECO:0008006" key="12">
    <source>
        <dbReference type="Google" id="ProtNLM"/>
    </source>
</evidence>
<dbReference type="Pfam" id="PF00067">
    <property type="entry name" value="p450"/>
    <property type="match status" value="1"/>
</dbReference>
<evidence type="ECO:0000256" key="8">
    <source>
        <dbReference type="PIRSR" id="PIRSR602401-1"/>
    </source>
</evidence>
<keyword evidence="7" id="KW-0503">Monooxygenase</keyword>